<feature type="domain" description="ER membrane protein complex subunit 7 beta-sandwich" evidence="8">
    <location>
        <begin position="43"/>
        <end position="152"/>
    </location>
</feature>
<keyword evidence="5 6" id="KW-0472">Membrane</keyword>
<keyword evidence="3 7" id="KW-0732">Signal</keyword>
<evidence type="ECO:0000256" key="5">
    <source>
        <dbReference type="ARBA" id="ARBA00023136"/>
    </source>
</evidence>
<dbReference type="Pfam" id="PF09430">
    <property type="entry name" value="EMC7_beta-sandw"/>
    <property type="match status" value="1"/>
</dbReference>
<evidence type="ECO:0000256" key="4">
    <source>
        <dbReference type="ARBA" id="ARBA00022989"/>
    </source>
</evidence>
<dbReference type="GO" id="GO:0072546">
    <property type="term" value="C:EMC complex"/>
    <property type="evidence" value="ECO:0007669"/>
    <property type="project" value="TreeGrafter"/>
</dbReference>
<evidence type="ECO:0000256" key="7">
    <source>
        <dbReference type="SAM" id="SignalP"/>
    </source>
</evidence>
<feature type="chain" id="PRO_5042440647" description="ER membrane protein complex subunit 7 beta-sandwich domain-containing protein" evidence="7">
    <location>
        <begin position="21"/>
        <end position="193"/>
    </location>
</feature>
<keyword evidence="11" id="KW-1185">Reference proteome</keyword>
<evidence type="ECO:0000313" key="10">
    <source>
        <dbReference type="EMBL" id="CAI2381886.1"/>
    </source>
</evidence>
<evidence type="ECO:0000256" key="2">
    <source>
        <dbReference type="ARBA" id="ARBA00022692"/>
    </source>
</evidence>
<dbReference type="InterPro" id="IPR019008">
    <property type="entry name" value="Beta_sandwich_EMC7"/>
</dbReference>
<keyword evidence="2 6" id="KW-0812">Transmembrane</keyword>
<dbReference type="EMBL" id="CAMPGE010024015">
    <property type="protein sequence ID" value="CAI2381885.1"/>
    <property type="molecule type" value="Genomic_DNA"/>
</dbReference>
<comment type="subcellular location">
    <subcellularLocation>
        <location evidence="1">Membrane</location>
        <topology evidence="1">Single-pass membrane protein</topology>
    </subcellularLocation>
</comment>
<dbReference type="Proteomes" id="UP001295684">
    <property type="component" value="Unassembled WGS sequence"/>
</dbReference>
<feature type="transmembrane region" description="Helical" evidence="6">
    <location>
        <begin position="144"/>
        <end position="164"/>
    </location>
</feature>
<sequence>MSKLSKIVIFCLCLLLLTQAAEVGGKIKQPKQGKKRVTKFNFDQMKVLLKGEEKTYTSFVYPNGLFKFTNVPVGTYIMKIEDIDHFFESVAVEIISHEDKEYIRAFEYDMKNGKGKKVKHPIVFKPTAPKQYYEIKEPFNVLSFFQNPMMIMMVVSIGLVFLMNKMPKPNKEEMAEMNKNMGSLPSFLTGGGS</sequence>
<keyword evidence="4 6" id="KW-1133">Transmembrane helix</keyword>
<dbReference type="AlphaFoldDB" id="A0AAD1XZC0"/>
<evidence type="ECO:0000256" key="3">
    <source>
        <dbReference type="ARBA" id="ARBA00022729"/>
    </source>
</evidence>
<comment type="caution">
    <text evidence="9">The sequence shown here is derived from an EMBL/GenBank/DDBJ whole genome shotgun (WGS) entry which is preliminary data.</text>
</comment>
<evidence type="ECO:0000313" key="9">
    <source>
        <dbReference type="EMBL" id="CAI2381885.1"/>
    </source>
</evidence>
<organism evidence="9 11">
    <name type="scientific">Euplotes crassus</name>
    <dbReference type="NCBI Taxonomy" id="5936"/>
    <lineage>
        <taxon>Eukaryota</taxon>
        <taxon>Sar</taxon>
        <taxon>Alveolata</taxon>
        <taxon>Ciliophora</taxon>
        <taxon>Intramacronucleata</taxon>
        <taxon>Spirotrichea</taxon>
        <taxon>Hypotrichia</taxon>
        <taxon>Euplotida</taxon>
        <taxon>Euplotidae</taxon>
        <taxon>Moneuplotes</taxon>
    </lineage>
</organism>
<name>A0AAD1XZC0_EUPCR</name>
<evidence type="ECO:0000256" key="6">
    <source>
        <dbReference type="SAM" id="Phobius"/>
    </source>
</evidence>
<protein>
    <recommendedName>
        <fullName evidence="8">ER membrane protein complex subunit 7 beta-sandwich domain-containing protein</fullName>
    </recommendedName>
</protein>
<evidence type="ECO:0000313" key="11">
    <source>
        <dbReference type="Proteomes" id="UP001295684"/>
    </source>
</evidence>
<reference evidence="9" key="1">
    <citation type="submission" date="2023-07" db="EMBL/GenBank/DDBJ databases">
        <authorList>
            <consortium name="AG Swart"/>
            <person name="Singh M."/>
            <person name="Singh A."/>
            <person name="Seah K."/>
            <person name="Emmerich C."/>
        </authorList>
    </citation>
    <scope>NUCLEOTIDE SEQUENCE</scope>
    <source>
        <strain evidence="9">DP1</strain>
    </source>
</reference>
<dbReference type="InterPro" id="IPR039163">
    <property type="entry name" value="EMC7"/>
</dbReference>
<dbReference type="EMBL" id="CAMPGE010024016">
    <property type="protein sequence ID" value="CAI2381886.1"/>
    <property type="molecule type" value="Genomic_DNA"/>
</dbReference>
<evidence type="ECO:0000256" key="1">
    <source>
        <dbReference type="ARBA" id="ARBA00004167"/>
    </source>
</evidence>
<feature type="signal peptide" evidence="7">
    <location>
        <begin position="1"/>
        <end position="20"/>
    </location>
</feature>
<accession>A0AAD1XZC0</accession>
<proteinExistence type="predicted"/>
<gene>
    <name evidence="9" type="ORF">ECRASSUSDP1_LOCUS23351</name>
    <name evidence="10" type="ORF">ECRASSUSDP1_LOCUS23352</name>
</gene>
<dbReference type="PANTHER" id="PTHR13605">
    <property type="entry name" value="ER MEMBRANE PROTEIN COMPLEX SUBUNIT 7"/>
    <property type="match status" value="1"/>
</dbReference>
<evidence type="ECO:0000259" key="8">
    <source>
        <dbReference type="Pfam" id="PF09430"/>
    </source>
</evidence>
<dbReference type="PANTHER" id="PTHR13605:SF4">
    <property type="entry name" value="ER MEMBRANE PROTEIN COMPLEX SUBUNIT 7"/>
    <property type="match status" value="1"/>
</dbReference>